<evidence type="ECO:0000313" key="2">
    <source>
        <dbReference type="Proteomes" id="UP001430953"/>
    </source>
</evidence>
<reference evidence="1 2" key="1">
    <citation type="submission" date="2023-03" db="EMBL/GenBank/DDBJ databases">
        <title>High recombination rates correlate with genetic variation in Cardiocondyla obscurior ants.</title>
        <authorList>
            <person name="Errbii M."/>
        </authorList>
    </citation>
    <scope>NUCLEOTIDE SEQUENCE [LARGE SCALE GENOMIC DNA]</scope>
    <source>
        <strain evidence="1">Alpha-2009</strain>
        <tissue evidence="1">Whole body</tissue>
    </source>
</reference>
<organism evidence="1 2">
    <name type="scientific">Cardiocondyla obscurior</name>
    <dbReference type="NCBI Taxonomy" id="286306"/>
    <lineage>
        <taxon>Eukaryota</taxon>
        <taxon>Metazoa</taxon>
        <taxon>Ecdysozoa</taxon>
        <taxon>Arthropoda</taxon>
        <taxon>Hexapoda</taxon>
        <taxon>Insecta</taxon>
        <taxon>Pterygota</taxon>
        <taxon>Neoptera</taxon>
        <taxon>Endopterygota</taxon>
        <taxon>Hymenoptera</taxon>
        <taxon>Apocrita</taxon>
        <taxon>Aculeata</taxon>
        <taxon>Formicoidea</taxon>
        <taxon>Formicidae</taxon>
        <taxon>Myrmicinae</taxon>
        <taxon>Cardiocondyla</taxon>
    </lineage>
</organism>
<proteinExistence type="predicted"/>
<gene>
    <name evidence="1" type="ORF">PUN28_017878</name>
</gene>
<dbReference type="AlphaFoldDB" id="A0AAW2EN68"/>
<name>A0AAW2EN68_9HYME</name>
<dbReference type="EMBL" id="JADYXP020000021">
    <property type="protein sequence ID" value="KAL0103841.1"/>
    <property type="molecule type" value="Genomic_DNA"/>
</dbReference>
<protein>
    <submittedName>
        <fullName evidence="1">Uncharacterized protein</fullName>
    </submittedName>
</protein>
<keyword evidence="2" id="KW-1185">Reference proteome</keyword>
<evidence type="ECO:0000313" key="1">
    <source>
        <dbReference type="EMBL" id="KAL0103841.1"/>
    </source>
</evidence>
<sequence>MSSNNVHLEINDHLNVNSTELKNIDNEKTLMESNLLAESVAQFFLKLESQYLVPATTIQYIITEVSRMHDETQDILRNKLTKKFAVQGISEQLIHKRCCIKISSIT</sequence>
<comment type="caution">
    <text evidence="1">The sequence shown here is derived from an EMBL/GenBank/DDBJ whole genome shotgun (WGS) entry which is preliminary data.</text>
</comment>
<accession>A0AAW2EN68</accession>
<dbReference type="Proteomes" id="UP001430953">
    <property type="component" value="Unassembled WGS sequence"/>
</dbReference>